<dbReference type="OrthoDB" id="2828423at2759"/>
<dbReference type="RefSeq" id="XP_003035660.1">
    <property type="nucleotide sequence ID" value="XM_003035614.1"/>
</dbReference>
<dbReference type="KEGG" id="scm:SCHCO_02695786"/>
<dbReference type="GeneID" id="9595281"/>
<gene>
    <name evidence="1" type="ORF">SCHCODRAFT_232137</name>
</gene>
<name>D8PUW0_SCHCM</name>
<sequence length="187" mass="21813">MAPRLAYKTTNTDGHTCYWYYKRQPPYKRPQRTPEDRQQLLDLLFPMPPALDSDWRASCRHDESEYERCEAIEQLRHQLKRRVYTACFSAPSGRPEDDPCDPILDYTYLKRKLDLVSLYMSRGGRHCPGDYIWESLPPFTWAAEDALHAQLAQQDVHMQNFVAQGGDPQPEVYLGWVDDDEGVEEAT</sequence>
<evidence type="ECO:0000313" key="1">
    <source>
        <dbReference type="EMBL" id="EFJ00758.1"/>
    </source>
</evidence>
<keyword evidence="2" id="KW-1185">Reference proteome</keyword>
<protein>
    <submittedName>
        <fullName evidence="1">Uncharacterized protein</fullName>
    </submittedName>
</protein>
<proteinExistence type="predicted"/>
<dbReference type="InParanoid" id="D8PUW0"/>
<dbReference type="Proteomes" id="UP000007431">
    <property type="component" value="Unassembled WGS sequence"/>
</dbReference>
<accession>D8PUW0</accession>
<organism evidence="2">
    <name type="scientific">Schizophyllum commune (strain H4-8 / FGSC 9210)</name>
    <name type="common">Split gill fungus</name>
    <dbReference type="NCBI Taxonomy" id="578458"/>
    <lineage>
        <taxon>Eukaryota</taxon>
        <taxon>Fungi</taxon>
        <taxon>Dikarya</taxon>
        <taxon>Basidiomycota</taxon>
        <taxon>Agaricomycotina</taxon>
        <taxon>Agaricomycetes</taxon>
        <taxon>Agaricomycetidae</taxon>
        <taxon>Agaricales</taxon>
        <taxon>Schizophyllaceae</taxon>
        <taxon>Schizophyllum</taxon>
    </lineage>
</organism>
<evidence type="ECO:0000313" key="2">
    <source>
        <dbReference type="Proteomes" id="UP000007431"/>
    </source>
</evidence>
<dbReference type="EMBL" id="GL377303">
    <property type="protein sequence ID" value="EFJ00758.1"/>
    <property type="molecule type" value="Genomic_DNA"/>
</dbReference>
<reference evidence="1 2" key="1">
    <citation type="journal article" date="2010" name="Nat. Biotechnol.">
        <title>Genome sequence of the model mushroom Schizophyllum commune.</title>
        <authorList>
            <person name="Ohm R.A."/>
            <person name="de Jong J.F."/>
            <person name="Lugones L.G."/>
            <person name="Aerts A."/>
            <person name="Kothe E."/>
            <person name="Stajich J.E."/>
            <person name="de Vries R.P."/>
            <person name="Record E."/>
            <person name="Levasseur A."/>
            <person name="Baker S.E."/>
            <person name="Bartholomew K.A."/>
            <person name="Coutinho P.M."/>
            <person name="Erdmann S."/>
            <person name="Fowler T.J."/>
            <person name="Gathman A.C."/>
            <person name="Lombard V."/>
            <person name="Henrissat B."/>
            <person name="Knabe N."/>
            <person name="Kuees U."/>
            <person name="Lilly W.W."/>
            <person name="Lindquist E."/>
            <person name="Lucas S."/>
            <person name="Magnuson J.K."/>
            <person name="Piumi F."/>
            <person name="Raudaskoski M."/>
            <person name="Salamov A."/>
            <person name="Schmutz J."/>
            <person name="Schwarze F.W.M.R."/>
            <person name="vanKuyk P.A."/>
            <person name="Horton J.S."/>
            <person name="Grigoriev I.V."/>
            <person name="Woesten H.A.B."/>
        </authorList>
    </citation>
    <scope>NUCLEOTIDE SEQUENCE [LARGE SCALE GENOMIC DNA]</scope>
    <source>
        <strain evidence="2">H4-8 / FGSC 9210</strain>
    </source>
</reference>
<dbReference type="HOGENOM" id="CLU_1448512_0_0_1"/>
<dbReference type="AlphaFoldDB" id="D8PUW0"/>
<dbReference type="VEuPathDB" id="FungiDB:SCHCODRAFT_02695786"/>